<organism evidence="9 10">
    <name type="scientific">Quadrisphaera setariae</name>
    <dbReference type="NCBI Taxonomy" id="2593304"/>
    <lineage>
        <taxon>Bacteria</taxon>
        <taxon>Bacillati</taxon>
        <taxon>Actinomycetota</taxon>
        <taxon>Actinomycetes</taxon>
        <taxon>Kineosporiales</taxon>
        <taxon>Kineosporiaceae</taxon>
        <taxon>Quadrisphaera</taxon>
    </lineage>
</organism>
<keyword evidence="3 5" id="KW-0238">DNA-binding</keyword>
<evidence type="ECO:0000313" key="10">
    <source>
        <dbReference type="Proteomes" id="UP000321234"/>
    </source>
</evidence>
<evidence type="ECO:0000256" key="1">
    <source>
        <dbReference type="ARBA" id="ARBA00008857"/>
    </source>
</evidence>
<evidence type="ECO:0000259" key="7">
    <source>
        <dbReference type="PROSITE" id="PS51898"/>
    </source>
</evidence>
<evidence type="ECO:0000256" key="5">
    <source>
        <dbReference type="PROSITE-ProRule" id="PRU01248"/>
    </source>
</evidence>
<keyword evidence="10" id="KW-1185">Reference proteome</keyword>
<dbReference type="InterPro" id="IPR011010">
    <property type="entry name" value="DNA_brk_join_enz"/>
</dbReference>
<reference evidence="9 10" key="1">
    <citation type="submission" date="2019-07" db="EMBL/GenBank/DDBJ databases">
        <title>Quadrisphaera sp. strain DD2A genome sequencing and assembly.</title>
        <authorList>
            <person name="Kim I."/>
        </authorList>
    </citation>
    <scope>NUCLEOTIDE SEQUENCE [LARGE SCALE GENOMIC DNA]</scope>
    <source>
        <strain evidence="9 10">DD2A</strain>
    </source>
</reference>
<dbReference type="CDD" id="cd00397">
    <property type="entry name" value="DNA_BRE_C"/>
    <property type="match status" value="1"/>
</dbReference>
<feature type="domain" description="Tyr recombinase" evidence="7">
    <location>
        <begin position="255"/>
        <end position="455"/>
    </location>
</feature>
<feature type="region of interest" description="Disordered" evidence="6">
    <location>
        <begin position="455"/>
        <end position="484"/>
    </location>
</feature>
<evidence type="ECO:0000256" key="2">
    <source>
        <dbReference type="ARBA" id="ARBA00022908"/>
    </source>
</evidence>
<evidence type="ECO:0000313" key="9">
    <source>
        <dbReference type="EMBL" id="TXR56090.1"/>
    </source>
</evidence>
<gene>
    <name evidence="9" type="ORF">FMM08_11685</name>
</gene>
<dbReference type="InterPro" id="IPR013762">
    <property type="entry name" value="Integrase-like_cat_sf"/>
</dbReference>
<evidence type="ECO:0000256" key="3">
    <source>
        <dbReference type="ARBA" id="ARBA00023125"/>
    </source>
</evidence>
<dbReference type="GO" id="GO:0003677">
    <property type="term" value="F:DNA binding"/>
    <property type="evidence" value="ECO:0007669"/>
    <property type="project" value="UniProtKB-UniRule"/>
</dbReference>
<keyword evidence="4" id="KW-0233">DNA recombination</keyword>
<feature type="domain" description="Core-binding (CB)" evidence="8">
    <location>
        <begin position="151"/>
        <end position="233"/>
    </location>
</feature>
<dbReference type="Pfam" id="PF00589">
    <property type="entry name" value="Phage_integrase"/>
    <property type="match status" value="1"/>
</dbReference>
<dbReference type="Gene3D" id="1.10.443.10">
    <property type="entry name" value="Intergrase catalytic core"/>
    <property type="match status" value="1"/>
</dbReference>
<dbReference type="GO" id="GO:0015074">
    <property type="term" value="P:DNA integration"/>
    <property type="evidence" value="ECO:0007669"/>
    <property type="project" value="UniProtKB-KW"/>
</dbReference>
<dbReference type="PANTHER" id="PTHR30629:SF6">
    <property type="entry name" value="PROPHAGE INTEGRASE INTA-RELATED"/>
    <property type="match status" value="1"/>
</dbReference>
<dbReference type="Gene3D" id="1.10.150.130">
    <property type="match status" value="1"/>
</dbReference>
<dbReference type="OrthoDB" id="3175606at2"/>
<dbReference type="PANTHER" id="PTHR30629">
    <property type="entry name" value="PROPHAGE INTEGRASE"/>
    <property type="match status" value="1"/>
</dbReference>
<name>A0A5C8ZGX3_9ACTN</name>
<dbReference type="InterPro" id="IPR050808">
    <property type="entry name" value="Phage_Integrase"/>
</dbReference>
<protein>
    <submittedName>
        <fullName evidence="9">Site-specific integrase</fullName>
    </submittedName>
</protein>
<comment type="similarity">
    <text evidence="1">Belongs to the 'phage' integrase family.</text>
</comment>
<dbReference type="PROSITE" id="PS51898">
    <property type="entry name" value="TYR_RECOMBINASE"/>
    <property type="match status" value="1"/>
</dbReference>
<feature type="compositionally biased region" description="Low complexity" evidence="6">
    <location>
        <begin position="472"/>
        <end position="484"/>
    </location>
</feature>
<evidence type="ECO:0000259" key="8">
    <source>
        <dbReference type="PROSITE" id="PS51900"/>
    </source>
</evidence>
<keyword evidence="2" id="KW-0229">DNA integration</keyword>
<evidence type="ECO:0000256" key="4">
    <source>
        <dbReference type="ARBA" id="ARBA00023172"/>
    </source>
</evidence>
<dbReference type="EMBL" id="VKAC01000006">
    <property type="protein sequence ID" value="TXR56090.1"/>
    <property type="molecule type" value="Genomic_DNA"/>
</dbReference>
<dbReference type="PROSITE" id="PS51900">
    <property type="entry name" value="CB"/>
    <property type="match status" value="1"/>
</dbReference>
<dbReference type="InterPro" id="IPR010998">
    <property type="entry name" value="Integrase_recombinase_N"/>
</dbReference>
<dbReference type="Proteomes" id="UP000321234">
    <property type="component" value="Unassembled WGS sequence"/>
</dbReference>
<proteinExistence type="inferred from homology"/>
<dbReference type="InterPro" id="IPR002104">
    <property type="entry name" value="Integrase_catalytic"/>
</dbReference>
<dbReference type="AlphaFoldDB" id="A0A5C8ZGX3"/>
<feature type="region of interest" description="Disordered" evidence="6">
    <location>
        <begin position="14"/>
        <end position="60"/>
    </location>
</feature>
<dbReference type="GO" id="GO:0006310">
    <property type="term" value="P:DNA recombination"/>
    <property type="evidence" value="ECO:0007669"/>
    <property type="project" value="UniProtKB-KW"/>
</dbReference>
<dbReference type="InterPro" id="IPR044068">
    <property type="entry name" value="CB"/>
</dbReference>
<comment type="caution">
    <text evidence="9">The sequence shown here is derived from an EMBL/GenBank/DDBJ whole genome shotgun (WGS) entry which is preliminary data.</text>
</comment>
<accession>A0A5C8ZGX3</accession>
<dbReference type="SUPFAM" id="SSF56349">
    <property type="entry name" value="DNA breaking-rejoining enzymes"/>
    <property type="match status" value="1"/>
</dbReference>
<evidence type="ECO:0000256" key="6">
    <source>
        <dbReference type="SAM" id="MobiDB-lite"/>
    </source>
</evidence>
<sequence length="484" mass="50467">MRSCCRSTTWWWPSCRSASSSRSDPRSGRRSARPAPTTPLAGKPARRPEPRSSVTDVGRPALATGAAGLVSTHVETLDPLTGRWVRAASANGMGRSRWVARCRVPGADGEHRQVRATGATRREAEAALADNLARRARAEAAAAAAADDRVTTVADTAATWLAVLEATGARPGTRDLYRRSVVAHLVPRLGMLKVRHLSASVAERWLAEVADRSGPAAVRTARNCLRGVVDVALAKGVLDSDPLHGVQLPVTAAPAAAPVLTVAEAAHLLVVAAADADAVRHGLADLVAVLLGTGARLGEALALRWADVDVTPGAARVRVAARLDRASGRSTEVRRTADERLVPITDSLAALLRARRQRPSADVGEAALVFPTSRGTAADPAATTRRLRALFDAAGLPDVTSHALRATRAQRLLDAGAEPAEVARLLGTSRLRAGEVHTTGAVPAVAPAALIPRQRHTEAPAQAQDAEVDLTSSAGFADAGASSR</sequence>